<sequence>MPFVLMAIMSGGVSMWLFGFPFRRASMSHWSQAVSGRRVADQRGIRGRRAPTDHLPTLMPELAEVRGWLFCYVIALGVQTLHSFGLAVAAIIIKARPALAGLNAFVPLPSLVVYEVCNLILVVYTVVIFALMAQRKKSAIAHNVICNALAIVFLVCWHLLGMKSTLGTTLDSLPSIVGLCYIVASRRVRNTFVLA</sequence>
<keyword evidence="1" id="KW-1133">Transmembrane helix</keyword>
<keyword evidence="3" id="KW-1185">Reference proteome</keyword>
<dbReference type="RefSeq" id="WP_131367545.1">
    <property type="nucleotide sequence ID" value="NZ_SJKB01000045.1"/>
</dbReference>
<dbReference type="OrthoDB" id="3392799at2"/>
<evidence type="ECO:0000313" key="2">
    <source>
        <dbReference type="EMBL" id="TCC44398.1"/>
    </source>
</evidence>
<name>A0A4R0JIC2_9ACTN</name>
<feature type="transmembrane region" description="Helical" evidence="1">
    <location>
        <begin position="140"/>
        <end position="160"/>
    </location>
</feature>
<protein>
    <submittedName>
        <fullName evidence="2">DUF2569 family protein</fullName>
    </submittedName>
</protein>
<keyword evidence="1" id="KW-0472">Membrane</keyword>
<dbReference type="Proteomes" id="UP000291144">
    <property type="component" value="Unassembled WGS sequence"/>
</dbReference>
<reference evidence="2 3" key="1">
    <citation type="submission" date="2019-02" db="EMBL/GenBank/DDBJ databases">
        <title>Kribbella capetownensis sp. nov. and Kribbella speibonae sp. nov., isolated from soil.</title>
        <authorList>
            <person name="Curtis S.M."/>
            <person name="Norton I."/>
            <person name="Everest G.J."/>
            <person name="Meyers P.R."/>
        </authorList>
    </citation>
    <scope>NUCLEOTIDE SEQUENCE [LARGE SCALE GENOMIC DNA]</scope>
    <source>
        <strain evidence="2 3">NRRL B-24813</strain>
    </source>
</reference>
<proteinExistence type="predicted"/>
<feature type="transmembrane region" description="Helical" evidence="1">
    <location>
        <begin position="113"/>
        <end position="133"/>
    </location>
</feature>
<comment type="caution">
    <text evidence="2">The sequence shown here is derived from an EMBL/GenBank/DDBJ whole genome shotgun (WGS) entry which is preliminary data.</text>
</comment>
<evidence type="ECO:0000313" key="3">
    <source>
        <dbReference type="Proteomes" id="UP000291144"/>
    </source>
</evidence>
<organism evidence="2 3">
    <name type="scientific">Kribbella pittospori</name>
    <dbReference type="NCBI Taxonomy" id="722689"/>
    <lineage>
        <taxon>Bacteria</taxon>
        <taxon>Bacillati</taxon>
        <taxon>Actinomycetota</taxon>
        <taxon>Actinomycetes</taxon>
        <taxon>Propionibacteriales</taxon>
        <taxon>Kribbellaceae</taxon>
        <taxon>Kribbella</taxon>
    </lineage>
</organism>
<feature type="transmembrane region" description="Helical" evidence="1">
    <location>
        <begin position="6"/>
        <end position="22"/>
    </location>
</feature>
<gene>
    <name evidence="2" type="ORF">E0H73_45500</name>
</gene>
<evidence type="ECO:0000256" key="1">
    <source>
        <dbReference type="SAM" id="Phobius"/>
    </source>
</evidence>
<keyword evidence="1" id="KW-0812">Transmembrane</keyword>
<accession>A0A4R0JIC2</accession>
<dbReference type="AlphaFoldDB" id="A0A4R0JIC2"/>
<dbReference type="EMBL" id="SJKB01000045">
    <property type="protein sequence ID" value="TCC44398.1"/>
    <property type="molecule type" value="Genomic_DNA"/>
</dbReference>
<feature type="transmembrane region" description="Helical" evidence="1">
    <location>
        <begin position="69"/>
        <end position="93"/>
    </location>
</feature>